<protein>
    <submittedName>
        <fullName evidence="2">Uncharacterized protein</fullName>
    </submittedName>
</protein>
<dbReference type="EMBL" id="VSSQ01038727">
    <property type="protein sequence ID" value="MPM91699.1"/>
    <property type="molecule type" value="Genomic_DNA"/>
</dbReference>
<accession>A0A645DR18</accession>
<reference evidence="2" key="1">
    <citation type="submission" date="2019-08" db="EMBL/GenBank/DDBJ databases">
        <authorList>
            <person name="Kucharzyk K."/>
            <person name="Murdoch R.W."/>
            <person name="Higgins S."/>
            <person name="Loffler F."/>
        </authorList>
    </citation>
    <scope>NUCLEOTIDE SEQUENCE</scope>
</reference>
<dbReference type="AlphaFoldDB" id="A0A645DR18"/>
<evidence type="ECO:0000256" key="1">
    <source>
        <dbReference type="SAM" id="MobiDB-lite"/>
    </source>
</evidence>
<evidence type="ECO:0000313" key="2">
    <source>
        <dbReference type="EMBL" id="MPM91699.1"/>
    </source>
</evidence>
<organism evidence="2">
    <name type="scientific">bioreactor metagenome</name>
    <dbReference type="NCBI Taxonomy" id="1076179"/>
    <lineage>
        <taxon>unclassified sequences</taxon>
        <taxon>metagenomes</taxon>
        <taxon>ecological metagenomes</taxon>
    </lineage>
</organism>
<sequence length="199" mass="23072">MFLVGKGFGYARAGDGRFYIGVDFGNALFDRQRSFAHFDANPHHVKHADGHDAQKRQRQPPLEHRHGDERADERCNRNQNVLGAVVRKFGDVEQVRRYPAHELSSAHLVEKAERKLLNMRKDVFADIRFHQDAKAVPPVVDDIQQHRAHDIRRQRADEQKHKHTHQRGVDCHLRQERAQDILREHRVGNIDSGNGKRTA</sequence>
<feature type="region of interest" description="Disordered" evidence="1">
    <location>
        <begin position="42"/>
        <end position="72"/>
    </location>
</feature>
<name>A0A645DR18_9ZZZZ</name>
<comment type="caution">
    <text evidence="2">The sequence shown here is derived from an EMBL/GenBank/DDBJ whole genome shotgun (WGS) entry which is preliminary data.</text>
</comment>
<proteinExistence type="predicted"/>
<gene>
    <name evidence="2" type="ORF">SDC9_138831</name>
</gene>
<feature type="compositionally biased region" description="Basic and acidic residues" evidence="1">
    <location>
        <begin position="47"/>
        <end position="72"/>
    </location>
</feature>